<dbReference type="Pfam" id="PF05876">
    <property type="entry name" value="GpA_ATPase"/>
    <property type="match status" value="1"/>
</dbReference>
<evidence type="ECO:0000259" key="1">
    <source>
        <dbReference type="Pfam" id="PF05876"/>
    </source>
</evidence>
<feature type="domain" description="Phage terminase large subunit GpA ATPase" evidence="1">
    <location>
        <begin position="47"/>
        <end position="267"/>
    </location>
</feature>
<dbReference type="EMBL" id="LAZR01041901">
    <property type="protein sequence ID" value="KKL10840.1"/>
    <property type="molecule type" value="Genomic_DNA"/>
</dbReference>
<gene>
    <name evidence="2" type="ORF">LCGC14_2551800</name>
</gene>
<name>A0A0F9AN94_9ZZZZ</name>
<organism evidence="2">
    <name type="scientific">marine sediment metagenome</name>
    <dbReference type="NCBI Taxonomy" id="412755"/>
    <lineage>
        <taxon>unclassified sequences</taxon>
        <taxon>metagenomes</taxon>
        <taxon>ecological metagenomes</taxon>
    </lineage>
</organism>
<dbReference type="AlphaFoldDB" id="A0A0F9AN94"/>
<protein>
    <recommendedName>
        <fullName evidence="1">Phage terminase large subunit GpA ATPase domain-containing protein</fullName>
    </recommendedName>
</protein>
<dbReference type="InterPro" id="IPR046453">
    <property type="entry name" value="GpA_ATPase"/>
</dbReference>
<sequence length="456" mass="51519">MVDMASRKVASVDCSYWTHLNQIRLAHGGVFSFKDREYQQEPLSSKAPNICYMKATGGGFSEIEILKTLHGMIHGRYPQGALYMFPTNDDVQDFSKSRFNPLILYNPKAIGKYVKSVGKGVDSAKLKRVGKSNLYLRGARLDPSDEGDGAKKSTKLTGIQVDRIVPDEVDQMDPEAIAKAKGRMGSAAVDGIKGNREAAYVANPSDEDRGIDLYWQGSDQRQWFRFCDRCQTLTCAELEFQNAPEKTVGFHPDGKGFIKCRKCGYPIGIPGEWIAQRPENKKMVGYQWSHLTSAYWDPAEILERFNNPPEGNLGDVYRLDLGLPYSSREDKLRKADVLSCCGYEIMPAYHKGPCAAGVDIGRTKHVLIGTRTGTDKYEIIKAEAIPPGDEKWQRLHDLFRRYNVKSAVIDLRPYEDKAREFQKKERKTRIYLCEYTDSALLDASYNDKTGIVKVYR</sequence>
<reference evidence="2" key="1">
    <citation type="journal article" date="2015" name="Nature">
        <title>Complex archaea that bridge the gap between prokaryotes and eukaryotes.</title>
        <authorList>
            <person name="Spang A."/>
            <person name="Saw J.H."/>
            <person name="Jorgensen S.L."/>
            <person name="Zaremba-Niedzwiedzka K."/>
            <person name="Martijn J."/>
            <person name="Lind A.E."/>
            <person name="van Eijk R."/>
            <person name="Schleper C."/>
            <person name="Guy L."/>
            <person name="Ettema T.J."/>
        </authorList>
    </citation>
    <scope>NUCLEOTIDE SEQUENCE</scope>
</reference>
<accession>A0A0F9AN94</accession>
<feature type="non-terminal residue" evidence="2">
    <location>
        <position position="456"/>
    </location>
</feature>
<proteinExistence type="predicted"/>
<comment type="caution">
    <text evidence="2">The sequence shown here is derived from an EMBL/GenBank/DDBJ whole genome shotgun (WGS) entry which is preliminary data.</text>
</comment>
<dbReference type="GO" id="GO:0016887">
    <property type="term" value="F:ATP hydrolysis activity"/>
    <property type="evidence" value="ECO:0007669"/>
    <property type="project" value="InterPro"/>
</dbReference>
<evidence type="ECO:0000313" key="2">
    <source>
        <dbReference type="EMBL" id="KKL10840.1"/>
    </source>
</evidence>